<dbReference type="PANTHER" id="PTHR21221:SF1">
    <property type="entry name" value="UREIDOGLYCOLATE LYASE"/>
    <property type="match status" value="1"/>
</dbReference>
<protein>
    <recommendedName>
        <fullName evidence="7">Ureidoglycolate hydrolase</fullName>
    </recommendedName>
</protein>
<evidence type="ECO:0000256" key="3">
    <source>
        <dbReference type="ARBA" id="ARBA00023239"/>
    </source>
</evidence>
<dbReference type="Pfam" id="PF04115">
    <property type="entry name" value="Ureidogly_lyase"/>
    <property type="match status" value="1"/>
</dbReference>
<dbReference type="SUPFAM" id="SSF51182">
    <property type="entry name" value="RmlC-like cupins"/>
    <property type="match status" value="1"/>
</dbReference>
<comment type="caution">
    <text evidence="5">The sequence shown here is derived from an EMBL/GenBank/DDBJ whole genome shotgun (WGS) entry which is preliminary data.</text>
</comment>
<evidence type="ECO:0000256" key="4">
    <source>
        <dbReference type="ARBA" id="ARBA00047684"/>
    </source>
</evidence>
<dbReference type="STRING" id="78410.A0A0N8H5K8"/>
<dbReference type="AlphaFoldDB" id="A0A0N8H5K8"/>
<gene>
    <name evidence="5" type="ORF">AK830_g10126</name>
</gene>
<sequence length="246" mass="26114">MSVEVKLGDISVHITAENLTQQAFAAFGDVVTNPRPELHPTTYAAQGGQLPYSGVSANQGTAIQYRHVSRPRNLYPQAPSGDAQLIMSQFVCGTRQLAPTSDSSQGEFTVGVLERHPFTSQTFSPLASTASAYLVIVAPSLAPGPADQDLPVPSGDDLPGRGLPDLRGLRAFVATSKQAVTYGAGTWHAPMATLGEPGTSLDFLVVQFSSGVAVEDCQLAIFQSNDPEEPDIKVRVPAIKERLEKL</sequence>
<dbReference type="CDD" id="cd20298">
    <property type="entry name" value="cupin_UAH"/>
    <property type="match status" value="1"/>
</dbReference>
<dbReference type="InterPro" id="IPR007247">
    <property type="entry name" value="Ureidogly_lyase"/>
</dbReference>
<dbReference type="GO" id="GO:0000256">
    <property type="term" value="P:allantoin catabolic process"/>
    <property type="evidence" value="ECO:0007669"/>
    <property type="project" value="InterPro"/>
</dbReference>
<dbReference type="EMBL" id="LKCW01000203">
    <property type="protein sequence ID" value="KPM36452.1"/>
    <property type="molecule type" value="Genomic_DNA"/>
</dbReference>
<dbReference type="Proteomes" id="UP000050424">
    <property type="component" value="Unassembled WGS sequence"/>
</dbReference>
<dbReference type="GO" id="GO:0006144">
    <property type="term" value="P:purine nucleobase metabolic process"/>
    <property type="evidence" value="ECO:0007669"/>
    <property type="project" value="UniProtKB-KW"/>
</dbReference>
<proteinExistence type="predicted"/>
<dbReference type="Gene3D" id="2.60.120.480">
    <property type="entry name" value="Ureidoglycolate hydrolase"/>
    <property type="match status" value="1"/>
</dbReference>
<evidence type="ECO:0000313" key="6">
    <source>
        <dbReference type="Proteomes" id="UP000050424"/>
    </source>
</evidence>
<dbReference type="GO" id="GO:0050385">
    <property type="term" value="F:ureidoglycolate lyase activity"/>
    <property type="evidence" value="ECO:0007669"/>
    <property type="project" value="UniProtKB-EC"/>
</dbReference>
<organism evidence="5 6">
    <name type="scientific">Neonectria ditissima</name>
    <dbReference type="NCBI Taxonomy" id="78410"/>
    <lineage>
        <taxon>Eukaryota</taxon>
        <taxon>Fungi</taxon>
        <taxon>Dikarya</taxon>
        <taxon>Ascomycota</taxon>
        <taxon>Pezizomycotina</taxon>
        <taxon>Sordariomycetes</taxon>
        <taxon>Hypocreomycetidae</taxon>
        <taxon>Hypocreales</taxon>
        <taxon>Nectriaceae</taxon>
        <taxon>Neonectria</taxon>
    </lineage>
</organism>
<keyword evidence="2" id="KW-0659">Purine metabolism</keyword>
<evidence type="ECO:0008006" key="7">
    <source>
        <dbReference type="Google" id="ProtNLM"/>
    </source>
</evidence>
<accession>A0A0N8H5K8</accession>
<reference evidence="5 6" key="1">
    <citation type="submission" date="2015-09" db="EMBL/GenBank/DDBJ databases">
        <title>Draft genome of a European isolate of the apple canker pathogen Neonectria ditissima.</title>
        <authorList>
            <person name="Gomez-Cortecero A."/>
            <person name="Harrison R.J."/>
            <person name="Armitage A.D."/>
        </authorList>
    </citation>
    <scope>NUCLEOTIDE SEQUENCE [LARGE SCALE GENOMIC DNA]</scope>
    <source>
        <strain evidence="5 6">R09/05</strain>
    </source>
</reference>
<dbReference type="PANTHER" id="PTHR21221">
    <property type="entry name" value="UREIDOGLYCOLATE HYDROLASE"/>
    <property type="match status" value="1"/>
</dbReference>
<name>A0A0N8H5K8_9HYPO</name>
<dbReference type="InterPro" id="IPR047233">
    <property type="entry name" value="UAH_cupin"/>
</dbReference>
<evidence type="ECO:0000256" key="1">
    <source>
        <dbReference type="ARBA" id="ARBA00011738"/>
    </source>
</evidence>
<comment type="catalytic activity">
    <reaction evidence="4">
        <text>(S)-ureidoglycolate = urea + glyoxylate</text>
        <dbReference type="Rhea" id="RHEA:11304"/>
        <dbReference type="ChEBI" id="CHEBI:16199"/>
        <dbReference type="ChEBI" id="CHEBI:36655"/>
        <dbReference type="ChEBI" id="CHEBI:57296"/>
        <dbReference type="EC" id="4.3.2.3"/>
    </reaction>
</comment>
<evidence type="ECO:0000313" key="5">
    <source>
        <dbReference type="EMBL" id="KPM36452.1"/>
    </source>
</evidence>
<dbReference type="GO" id="GO:0004848">
    <property type="term" value="F:ureidoglycolate hydrolase activity"/>
    <property type="evidence" value="ECO:0007669"/>
    <property type="project" value="InterPro"/>
</dbReference>
<dbReference type="InterPro" id="IPR024060">
    <property type="entry name" value="Ureidoglycolate_lyase_dom_sf"/>
</dbReference>
<dbReference type="OrthoDB" id="10266039at2759"/>
<evidence type="ECO:0000256" key="2">
    <source>
        <dbReference type="ARBA" id="ARBA00022631"/>
    </source>
</evidence>
<dbReference type="InterPro" id="IPR011051">
    <property type="entry name" value="RmlC_Cupin_sf"/>
</dbReference>
<comment type="subunit">
    <text evidence="1">Homodimer.</text>
</comment>
<keyword evidence="3" id="KW-0456">Lyase</keyword>
<keyword evidence="6" id="KW-1185">Reference proteome</keyword>